<reference evidence="1 2" key="1">
    <citation type="submission" date="2019-02" db="EMBL/GenBank/DDBJ databases">
        <title>Genomic Encyclopedia of Type Strains, Phase IV (KMG-IV): sequencing the most valuable type-strain genomes for metagenomic binning, comparative biology and taxonomic classification.</title>
        <authorList>
            <person name="Goeker M."/>
        </authorList>
    </citation>
    <scope>NUCLEOTIDE SEQUENCE [LARGE SCALE GENOMIC DNA]</scope>
    <source>
        <strain evidence="1 2">DSM 18116</strain>
    </source>
</reference>
<dbReference type="Proteomes" id="UP000293874">
    <property type="component" value="Unassembled WGS sequence"/>
</dbReference>
<dbReference type="RefSeq" id="WP_130539758.1">
    <property type="nucleotide sequence ID" value="NZ_CP042431.1"/>
</dbReference>
<name>A0A4V2F1Y4_9BACT</name>
<evidence type="ECO:0000313" key="1">
    <source>
        <dbReference type="EMBL" id="RZS75386.1"/>
    </source>
</evidence>
<dbReference type="EMBL" id="SGXA01000001">
    <property type="protein sequence ID" value="RZS75386.1"/>
    <property type="molecule type" value="Genomic_DNA"/>
</dbReference>
<evidence type="ECO:0000313" key="2">
    <source>
        <dbReference type="Proteomes" id="UP000293874"/>
    </source>
</evidence>
<accession>A0A4V2F1Y4</accession>
<organism evidence="1 2">
    <name type="scientific">Pseudobacter ginsenosidimutans</name>
    <dbReference type="NCBI Taxonomy" id="661488"/>
    <lineage>
        <taxon>Bacteria</taxon>
        <taxon>Pseudomonadati</taxon>
        <taxon>Bacteroidota</taxon>
        <taxon>Chitinophagia</taxon>
        <taxon>Chitinophagales</taxon>
        <taxon>Chitinophagaceae</taxon>
        <taxon>Pseudobacter</taxon>
    </lineage>
</organism>
<protein>
    <submittedName>
        <fullName evidence="1">Uncharacterized protein</fullName>
    </submittedName>
</protein>
<proteinExistence type="predicted"/>
<dbReference type="AlphaFoldDB" id="A0A4V2F1Y4"/>
<comment type="caution">
    <text evidence="1">The sequence shown here is derived from an EMBL/GenBank/DDBJ whole genome shotgun (WGS) entry which is preliminary data.</text>
</comment>
<gene>
    <name evidence="1" type="ORF">EV199_1251</name>
</gene>
<keyword evidence="2" id="KW-1185">Reference proteome</keyword>
<sequence length="81" mass="8783">MEEATGFKTADGIAPGVSLPEIEKKYQIKQVDDPVARSKVLLVYEGINKGIIFDIDSISKTCKAISVHKAGDSASTYINMH</sequence>
<dbReference type="OrthoDB" id="1494315at2"/>